<evidence type="ECO:0000259" key="4">
    <source>
        <dbReference type="Pfam" id="PF25967"/>
    </source>
</evidence>
<comment type="similarity">
    <text evidence="1">Belongs to the membrane fusion protein (MFP) (TC 8.A.1) family.</text>
</comment>
<accession>A0A348WQM2</accession>
<evidence type="ECO:0000259" key="5">
    <source>
        <dbReference type="Pfam" id="PF25973"/>
    </source>
</evidence>
<dbReference type="Gene3D" id="2.40.420.20">
    <property type="match status" value="1"/>
</dbReference>
<reference evidence="6 7" key="1">
    <citation type="journal article" date="2018" name="Nat. Biotechnol.">
        <title>A standardized bacterial taxonomy based on genome phylogeny substantially revises the tree of life.</title>
        <authorList>
            <person name="Parks D.H."/>
            <person name="Chuvochina M."/>
            <person name="Waite D.W."/>
            <person name="Rinke C."/>
            <person name="Skarshewski A."/>
            <person name="Chaumeil P.A."/>
            <person name="Hugenholtz P."/>
        </authorList>
    </citation>
    <scope>NUCLEOTIDE SEQUENCE [LARGE SCALE GENOMIC DNA]</scope>
    <source>
        <strain evidence="6">UBA9360</strain>
    </source>
</reference>
<dbReference type="STRING" id="314276.OS145_05035"/>
<dbReference type="Proteomes" id="UP000262878">
    <property type="component" value="Unassembled WGS sequence"/>
</dbReference>
<dbReference type="GO" id="GO:1990281">
    <property type="term" value="C:efflux pump complex"/>
    <property type="evidence" value="ECO:0007669"/>
    <property type="project" value="TreeGrafter"/>
</dbReference>
<dbReference type="Pfam" id="PF25954">
    <property type="entry name" value="Beta-barrel_RND_2"/>
    <property type="match status" value="1"/>
</dbReference>
<dbReference type="Pfam" id="PF25973">
    <property type="entry name" value="BSH_CzcB"/>
    <property type="match status" value="1"/>
</dbReference>
<feature type="signal peptide" evidence="2">
    <location>
        <begin position="1"/>
        <end position="25"/>
    </location>
</feature>
<dbReference type="PANTHER" id="PTHR30469:SF20">
    <property type="entry name" value="EFFLUX RND TRANSPORTER PERIPLASMIC ADAPTOR SUBUNIT"/>
    <property type="match status" value="1"/>
</dbReference>
<dbReference type="PROSITE" id="PS51257">
    <property type="entry name" value="PROKAR_LIPOPROTEIN"/>
    <property type="match status" value="1"/>
</dbReference>
<feature type="domain" description="Multidrug resistance protein MdtA-like C-terminal permuted SH3" evidence="4">
    <location>
        <begin position="281"/>
        <end position="338"/>
    </location>
</feature>
<feature type="chain" id="PRO_5016906023" evidence="2">
    <location>
        <begin position="26"/>
        <end position="357"/>
    </location>
</feature>
<evidence type="ECO:0000259" key="3">
    <source>
        <dbReference type="Pfam" id="PF25954"/>
    </source>
</evidence>
<dbReference type="Pfam" id="PF25967">
    <property type="entry name" value="RND-MFP_C"/>
    <property type="match status" value="1"/>
</dbReference>
<feature type="domain" description="CzcB-like barrel-sandwich hybrid" evidence="5">
    <location>
        <begin position="61"/>
        <end position="185"/>
    </location>
</feature>
<dbReference type="InterPro" id="IPR006143">
    <property type="entry name" value="RND_pump_MFP"/>
</dbReference>
<feature type="domain" description="CusB-like beta-barrel" evidence="3">
    <location>
        <begin position="194"/>
        <end position="268"/>
    </location>
</feature>
<protein>
    <submittedName>
        <fullName evidence="6">Efflux RND transporter periplasmic adaptor subunit</fullName>
    </submittedName>
</protein>
<name>A0A348WQM2_9GAMM</name>
<dbReference type="NCBIfam" id="TIGR01730">
    <property type="entry name" value="RND_mfp"/>
    <property type="match status" value="1"/>
</dbReference>
<comment type="caution">
    <text evidence="6">The sequence shown here is derived from an EMBL/GenBank/DDBJ whole genome shotgun (WGS) entry which is preliminary data.</text>
</comment>
<sequence length="357" mass="39512">MNRMIGCITLCTAFLLTACSEPASSNVSAEKPPRPVRIVTVQDAGGEQLRQFPAVVEAAEVAQLTFRVAGEVKELPVRAGAQVKKGDLIARLDPTDYRLAMEQAKAQFDLASSQYQRNKKLVAQGLMSEAQFDQIESQLAVARANYETTKANLGYTELRAPFDGVIAQRPVERYENVQAKQPIATLQIANAVDVSIQVPENLFAQVNKNLNYEPTVVFDAAPQKRFVGHLKEWDSQADPATNTYEVVFTLPRPDELNILPGMTATVIVDLRQVMRGTLEGVLVPSTAVFDEQDNQHYVWVVDAQMQVEKRSVEVGNMTNEGLLVTDGLAAGERIVSAGVYQLQPQQQVREWQRERGL</sequence>
<proteinExistence type="inferred from homology"/>
<dbReference type="Gene3D" id="1.10.287.470">
    <property type="entry name" value="Helix hairpin bin"/>
    <property type="match status" value="1"/>
</dbReference>
<evidence type="ECO:0000313" key="6">
    <source>
        <dbReference type="EMBL" id="HAR56834.1"/>
    </source>
</evidence>
<keyword evidence="2" id="KW-0732">Signal</keyword>
<dbReference type="AlphaFoldDB" id="A0A348WQM2"/>
<dbReference type="Gene3D" id="2.40.50.100">
    <property type="match status" value="1"/>
</dbReference>
<dbReference type="InterPro" id="IPR058647">
    <property type="entry name" value="BSH_CzcB-like"/>
</dbReference>
<dbReference type="Gene3D" id="2.40.30.170">
    <property type="match status" value="1"/>
</dbReference>
<evidence type="ECO:0000313" key="7">
    <source>
        <dbReference type="Proteomes" id="UP000262878"/>
    </source>
</evidence>
<dbReference type="InterPro" id="IPR058627">
    <property type="entry name" value="MdtA-like_C"/>
</dbReference>
<dbReference type="EMBL" id="DMUP01000207">
    <property type="protein sequence ID" value="HAR56834.1"/>
    <property type="molecule type" value="Genomic_DNA"/>
</dbReference>
<organism evidence="6 7">
    <name type="scientific">Idiomarina baltica</name>
    <dbReference type="NCBI Taxonomy" id="190892"/>
    <lineage>
        <taxon>Bacteria</taxon>
        <taxon>Pseudomonadati</taxon>
        <taxon>Pseudomonadota</taxon>
        <taxon>Gammaproteobacteria</taxon>
        <taxon>Alteromonadales</taxon>
        <taxon>Idiomarinaceae</taxon>
        <taxon>Idiomarina</taxon>
    </lineage>
</organism>
<dbReference type="GO" id="GO:0015562">
    <property type="term" value="F:efflux transmembrane transporter activity"/>
    <property type="evidence" value="ECO:0007669"/>
    <property type="project" value="TreeGrafter"/>
</dbReference>
<gene>
    <name evidence="6" type="ORF">DCR58_08640</name>
</gene>
<dbReference type="InterPro" id="IPR058792">
    <property type="entry name" value="Beta-barrel_RND_2"/>
</dbReference>
<dbReference type="PANTHER" id="PTHR30469">
    <property type="entry name" value="MULTIDRUG RESISTANCE PROTEIN MDTA"/>
    <property type="match status" value="1"/>
</dbReference>
<dbReference type="RefSeq" id="WP_286681479.1">
    <property type="nucleotide sequence ID" value="NZ_DAIRLQ010000001.1"/>
</dbReference>
<dbReference type="SUPFAM" id="SSF111369">
    <property type="entry name" value="HlyD-like secretion proteins"/>
    <property type="match status" value="1"/>
</dbReference>
<evidence type="ECO:0000256" key="1">
    <source>
        <dbReference type="ARBA" id="ARBA00009477"/>
    </source>
</evidence>
<evidence type="ECO:0000256" key="2">
    <source>
        <dbReference type="SAM" id="SignalP"/>
    </source>
</evidence>